<accession>A0ABR9ITM1</accession>
<evidence type="ECO:0000313" key="6">
    <source>
        <dbReference type="Proteomes" id="UP000620262"/>
    </source>
</evidence>
<dbReference type="SMART" id="SM00342">
    <property type="entry name" value="HTH_ARAC"/>
    <property type="match status" value="1"/>
</dbReference>
<sequence length="333" mass="37123">MTRDAGDRCRLPQAFWRAAERMGLPAPALLRQARLPATLHVAPETWLTTAQYFALWRAVETLSQDPAIGLRMTVETDTSVHPPATMSAFFARDYRDGLHRLARFKRLCTPEELTAAETGTECRIAVRWLYTDDAEPDAAADVTFAAILELGRRGTGRHLTPIQVEMTRTSPVTEAHRSYFDAPIQTGCAQNALVLDRADLDLPFAGYNPELLAILDPSLAASLGEIEAQSSLPDQVKILIKRRIASGKPDIAEVAREMGMSERTLQRRITEQGTSYRGLLDEARRELGRQLLSDGQNGIDEIAFLLGFQDTSSFYRAFRAWEGLTPAAWRDLH</sequence>
<evidence type="ECO:0000256" key="3">
    <source>
        <dbReference type="ARBA" id="ARBA00023163"/>
    </source>
</evidence>
<organism evidence="5 6">
    <name type="scientific">Rhizobium viscosum</name>
    <name type="common">Arthrobacter viscosus</name>
    <dbReference type="NCBI Taxonomy" id="1673"/>
    <lineage>
        <taxon>Bacteria</taxon>
        <taxon>Pseudomonadati</taxon>
        <taxon>Pseudomonadota</taxon>
        <taxon>Alphaproteobacteria</taxon>
        <taxon>Hyphomicrobiales</taxon>
        <taxon>Rhizobiaceae</taxon>
        <taxon>Rhizobium/Agrobacterium group</taxon>
        <taxon>Rhizobium</taxon>
    </lineage>
</organism>
<reference evidence="5 6" key="1">
    <citation type="submission" date="2020-10" db="EMBL/GenBank/DDBJ databases">
        <title>Sequencing the genomes of 1000 actinobacteria strains.</title>
        <authorList>
            <person name="Klenk H.-P."/>
        </authorList>
    </citation>
    <scope>NUCLEOTIDE SEQUENCE [LARGE SCALE GENOMIC DNA]</scope>
    <source>
        <strain evidence="5 6">DSM 7307</strain>
    </source>
</reference>
<keyword evidence="2" id="KW-0238">DNA-binding</keyword>
<dbReference type="PROSITE" id="PS01124">
    <property type="entry name" value="HTH_ARAC_FAMILY_2"/>
    <property type="match status" value="1"/>
</dbReference>
<keyword evidence="1" id="KW-0805">Transcription regulation</keyword>
<name>A0ABR9ITM1_RHIVS</name>
<evidence type="ECO:0000256" key="2">
    <source>
        <dbReference type="ARBA" id="ARBA00023125"/>
    </source>
</evidence>
<protein>
    <submittedName>
        <fullName evidence="5">AraC-like DNA-binding protein</fullName>
    </submittedName>
</protein>
<keyword evidence="3" id="KW-0804">Transcription</keyword>
<dbReference type="PANTHER" id="PTHR47894">
    <property type="entry name" value="HTH-TYPE TRANSCRIPTIONAL REGULATOR GADX"/>
    <property type="match status" value="1"/>
</dbReference>
<dbReference type="InterPro" id="IPR032687">
    <property type="entry name" value="AraC-type_N"/>
</dbReference>
<feature type="domain" description="HTH araC/xylS-type" evidence="4">
    <location>
        <begin position="234"/>
        <end position="332"/>
    </location>
</feature>
<proteinExistence type="predicted"/>
<gene>
    <name evidence="5" type="ORF">H4W29_003719</name>
</gene>
<keyword evidence="6" id="KW-1185">Reference proteome</keyword>
<dbReference type="Proteomes" id="UP000620262">
    <property type="component" value="Unassembled WGS sequence"/>
</dbReference>
<dbReference type="SUPFAM" id="SSF46689">
    <property type="entry name" value="Homeodomain-like"/>
    <property type="match status" value="1"/>
</dbReference>
<comment type="caution">
    <text evidence="5">The sequence shown here is derived from an EMBL/GenBank/DDBJ whole genome shotgun (WGS) entry which is preliminary data.</text>
</comment>
<dbReference type="EMBL" id="JADBEC010000001">
    <property type="protein sequence ID" value="MBE1506538.1"/>
    <property type="molecule type" value="Genomic_DNA"/>
</dbReference>
<dbReference type="Pfam" id="PF12833">
    <property type="entry name" value="HTH_18"/>
    <property type="match status" value="1"/>
</dbReference>
<dbReference type="InterPro" id="IPR018060">
    <property type="entry name" value="HTH_AraC"/>
</dbReference>
<dbReference type="PANTHER" id="PTHR47894:SF1">
    <property type="entry name" value="HTH-TYPE TRANSCRIPTIONAL REGULATOR VQSM"/>
    <property type="match status" value="1"/>
</dbReference>
<dbReference type="Pfam" id="PF12625">
    <property type="entry name" value="Arabinose_bd"/>
    <property type="match status" value="1"/>
</dbReference>
<evidence type="ECO:0000313" key="5">
    <source>
        <dbReference type="EMBL" id="MBE1506538.1"/>
    </source>
</evidence>
<evidence type="ECO:0000256" key="1">
    <source>
        <dbReference type="ARBA" id="ARBA00023015"/>
    </source>
</evidence>
<dbReference type="InterPro" id="IPR009057">
    <property type="entry name" value="Homeodomain-like_sf"/>
</dbReference>
<dbReference type="Gene3D" id="1.10.10.60">
    <property type="entry name" value="Homeodomain-like"/>
    <property type="match status" value="1"/>
</dbReference>
<evidence type="ECO:0000259" key="4">
    <source>
        <dbReference type="PROSITE" id="PS01124"/>
    </source>
</evidence>